<dbReference type="InterPro" id="IPR011990">
    <property type="entry name" value="TPR-like_helical_dom_sf"/>
</dbReference>
<dbReference type="EC" id="2.7.11.1" evidence="1"/>
<name>A0A2S5T4U5_9BURK</name>
<dbReference type="PROSITE" id="PS50011">
    <property type="entry name" value="PROTEIN_KINASE_DOM"/>
    <property type="match status" value="1"/>
</dbReference>
<dbReference type="SMART" id="SM01080">
    <property type="entry name" value="CHASE2"/>
    <property type="match status" value="1"/>
</dbReference>
<comment type="caution">
    <text evidence="10">The sequence shown here is derived from an EMBL/GenBank/DDBJ whole genome shotgun (WGS) entry which is preliminary data.</text>
</comment>
<dbReference type="Pfam" id="PF05226">
    <property type="entry name" value="CHASE2"/>
    <property type="match status" value="1"/>
</dbReference>
<dbReference type="SUPFAM" id="SSF48452">
    <property type="entry name" value="TPR-like"/>
    <property type="match status" value="1"/>
</dbReference>
<proteinExistence type="predicted"/>
<dbReference type="PANTHER" id="PTHR43289:SF6">
    <property type="entry name" value="SERINE_THREONINE-PROTEIN KINASE NEKL-3"/>
    <property type="match status" value="1"/>
</dbReference>
<dbReference type="GO" id="GO:0004674">
    <property type="term" value="F:protein serine/threonine kinase activity"/>
    <property type="evidence" value="ECO:0007669"/>
    <property type="project" value="UniProtKB-KW"/>
</dbReference>
<dbReference type="InterPro" id="IPR017441">
    <property type="entry name" value="Protein_kinase_ATP_BS"/>
</dbReference>
<dbReference type="InterPro" id="IPR007890">
    <property type="entry name" value="CHASE2"/>
</dbReference>
<evidence type="ECO:0000256" key="4">
    <source>
        <dbReference type="ARBA" id="ARBA00022741"/>
    </source>
</evidence>
<dbReference type="SUPFAM" id="SSF56112">
    <property type="entry name" value="Protein kinase-like (PK-like)"/>
    <property type="match status" value="1"/>
</dbReference>
<keyword evidence="6" id="KW-0067">ATP-binding</keyword>
<keyword evidence="4" id="KW-0547">Nucleotide-binding</keyword>
<dbReference type="Gene3D" id="3.30.200.20">
    <property type="entry name" value="Phosphorylase Kinase, domain 1"/>
    <property type="match status" value="1"/>
</dbReference>
<evidence type="ECO:0000313" key="10">
    <source>
        <dbReference type="EMBL" id="PPE70020.1"/>
    </source>
</evidence>
<feature type="domain" description="Protein kinase" evidence="9">
    <location>
        <begin position="560"/>
        <end position="821"/>
    </location>
</feature>
<gene>
    <name evidence="10" type="ORF">C1702_09180</name>
</gene>
<keyword evidence="8" id="KW-0472">Membrane</keyword>
<evidence type="ECO:0000256" key="5">
    <source>
        <dbReference type="ARBA" id="ARBA00022777"/>
    </source>
</evidence>
<keyword evidence="3" id="KW-0808">Transferase</keyword>
<dbReference type="PROSITE" id="PS00107">
    <property type="entry name" value="PROTEIN_KINASE_ATP"/>
    <property type="match status" value="1"/>
</dbReference>
<feature type="compositionally biased region" description="Low complexity" evidence="7">
    <location>
        <begin position="891"/>
        <end position="903"/>
    </location>
</feature>
<dbReference type="CDD" id="cd14014">
    <property type="entry name" value="STKc_PknB_like"/>
    <property type="match status" value="1"/>
</dbReference>
<feature type="transmembrane region" description="Helical" evidence="8">
    <location>
        <begin position="359"/>
        <end position="379"/>
    </location>
</feature>
<protein>
    <recommendedName>
        <fullName evidence="1">non-specific serine/threonine protein kinase</fullName>
        <ecNumber evidence="1">2.7.11.1</ecNumber>
    </recommendedName>
</protein>
<keyword evidence="2 10" id="KW-0723">Serine/threonine-protein kinase</keyword>
<evidence type="ECO:0000256" key="3">
    <source>
        <dbReference type="ARBA" id="ARBA00022679"/>
    </source>
</evidence>
<evidence type="ECO:0000256" key="8">
    <source>
        <dbReference type="SAM" id="Phobius"/>
    </source>
</evidence>
<dbReference type="InterPro" id="IPR000719">
    <property type="entry name" value="Prot_kinase_dom"/>
</dbReference>
<keyword evidence="8" id="KW-0812">Transmembrane</keyword>
<dbReference type="SUPFAM" id="SSF81340">
    <property type="entry name" value="Clc chloride channel"/>
    <property type="match status" value="1"/>
</dbReference>
<dbReference type="FunFam" id="1.10.510.10:FF:000021">
    <property type="entry name" value="Serine/threonine protein kinase"/>
    <property type="match status" value="1"/>
</dbReference>
<accession>A0A2S5T4U5</accession>
<dbReference type="PROSITE" id="PS00108">
    <property type="entry name" value="PROTEIN_KINASE_ST"/>
    <property type="match status" value="1"/>
</dbReference>
<evidence type="ECO:0000259" key="9">
    <source>
        <dbReference type="PROSITE" id="PS50011"/>
    </source>
</evidence>
<evidence type="ECO:0000313" key="11">
    <source>
        <dbReference type="Proteomes" id="UP000239406"/>
    </source>
</evidence>
<feature type="transmembrane region" description="Helical" evidence="8">
    <location>
        <begin position="386"/>
        <end position="405"/>
    </location>
</feature>
<dbReference type="Proteomes" id="UP000239406">
    <property type="component" value="Unassembled WGS sequence"/>
</dbReference>
<dbReference type="Gene3D" id="1.10.510.10">
    <property type="entry name" value="Transferase(Phosphotransferase) domain 1"/>
    <property type="match status" value="1"/>
</dbReference>
<dbReference type="RefSeq" id="WP_104357385.1">
    <property type="nucleotide sequence ID" value="NZ_CP064338.1"/>
</dbReference>
<keyword evidence="8" id="KW-1133">Transmembrane helix</keyword>
<dbReference type="Pfam" id="PF00069">
    <property type="entry name" value="Pkinase"/>
    <property type="match status" value="1"/>
</dbReference>
<evidence type="ECO:0000256" key="1">
    <source>
        <dbReference type="ARBA" id="ARBA00012513"/>
    </source>
</evidence>
<keyword evidence="5 10" id="KW-0418">Kinase</keyword>
<evidence type="ECO:0000256" key="2">
    <source>
        <dbReference type="ARBA" id="ARBA00022527"/>
    </source>
</evidence>
<organism evidence="10 11">
    <name type="scientific">Caldimonas thermodepolymerans</name>
    <dbReference type="NCBI Taxonomy" id="215580"/>
    <lineage>
        <taxon>Bacteria</taxon>
        <taxon>Pseudomonadati</taxon>
        <taxon>Pseudomonadota</taxon>
        <taxon>Betaproteobacteria</taxon>
        <taxon>Burkholderiales</taxon>
        <taxon>Sphaerotilaceae</taxon>
        <taxon>Caldimonas</taxon>
    </lineage>
</organism>
<dbReference type="InterPro" id="IPR008271">
    <property type="entry name" value="Ser/Thr_kinase_AS"/>
</dbReference>
<sequence length="903" mass="96410">MTKRKGGVWRADWFVGVWVVLGVLLLHAATDFIGGMERRYYDFGMAGASRTPSERIAVIAIDDQSIANIGRWPWSRDVHARLIDKLAAAGAKTIVHTAFFFEPQQDRGLGYIRRLREVPGVSENPQAAQLLQEAEAALDTDTRLAASMKNAGNVLLAADLRLGDPLGRPDRPLPPYAQASTLDPAGAFLVTAIETQQPIALLGAASAGIGHLRQLQDPDGAVRRDALLIDYYGRAVPSLPLLAAASSLNLGIGDVRVGSGDVIELGRLRIVTDGAALMRPHFYASDGRPAFPIDSFFDVLNDKIPASKYAGKIVLIGATAAGVGTTLPTPVAASMTPVETMAHITSSILSEHFVTSPGWAQGLSLGAVVLVALYLIVLLPRLSAGVGATATAVVLLVLLAGELLLLNRLAVWVQFVLPAALLLIGHLLLTTKRFLVTEAGKIRSDEESAETNRMLGLALQGQGQLDMAFDKFRRVPLSPAVMDNLYNLALDFERKRQFNKALAVYEHMAGYDRTYKDLEAKLARARNLSETVMLGAGASSPGGTVLLADGQVEKPMLGRYQVEKELGKGAMGVVYLGRDPKIGRMVAIKTMALSQEFEGAELEDARQRFFREAETAGRLQHPNIVTIFDAGEEHDLAYIAMEFLKGQDLVPYTRAGALLPPATVLSIIARVADALAYAHAQGVVHRDIKPANIMYDPASDTVKVTDFGIARITDSSRTKTGMVLGTPSFMSPEQIAGRKIDGRSDLYSLGVTLFQLLTGQLPFRGESMAELMYKIANEPAPDIRTLRPDLPEALADIVALAVEKRAEVRYADGRQLAEDLRKVAESLQQAQPGPAAADDATTVLPPGAGLAAVAGAAQAAGGALEPTLCLSPRDQGGMPSVAGGDPRHNPAHPAAAPASKPRN</sequence>
<evidence type="ECO:0000256" key="7">
    <source>
        <dbReference type="SAM" id="MobiDB-lite"/>
    </source>
</evidence>
<feature type="transmembrane region" description="Helical" evidence="8">
    <location>
        <begin position="411"/>
        <end position="429"/>
    </location>
</feature>
<feature type="region of interest" description="Disordered" evidence="7">
    <location>
        <begin position="867"/>
        <end position="903"/>
    </location>
</feature>
<dbReference type="Gene3D" id="1.25.40.10">
    <property type="entry name" value="Tetratricopeptide repeat domain"/>
    <property type="match status" value="1"/>
</dbReference>
<dbReference type="InterPro" id="IPR011009">
    <property type="entry name" value="Kinase-like_dom_sf"/>
</dbReference>
<dbReference type="SMART" id="SM00220">
    <property type="entry name" value="S_TKc"/>
    <property type="match status" value="1"/>
</dbReference>
<dbReference type="GO" id="GO:0005524">
    <property type="term" value="F:ATP binding"/>
    <property type="evidence" value="ECO:0007669"/>
    <property type="project" value="UniProtKB-UniRule"/>
</dbReference>
<dbReference type="PANTHER" id="PTHR43289">
    <property type="entry name" value="MITOGEN-ACTIVATED PROTEIN KINASE KINASE KINASE 20-RELATED"/>
    <property type="match status" value="1"/>
</dbReference>
<evidence type="ECO:0000256" key="6">
    <source>
        <dbReference type="ARBA" id="ARBA00022840"/>
    </source>
</evidence>
<dbReference type="AlphaFoldDB" id="A0A2S5T4U5"/>
<dbReference type="EMBL" id="PSNY01000008">
    <property type="protein sequence ID" value="PPE70020.1"/>
    <property type="molecule type" value="Genomic_DNA"/>
</dbReference>
<dbReference type="InterPro" id="IPR014743">
    <property type="entry name" value="Cl-channel_core"/>
</dbReference>
<keyword evidence="11" id="KW-1185">Reference proteome</keyword>
<reference evidence="10 11" key="1">
    <citation type="submission" date="2018-02" db="EMBL/GenBank/DDBJ databases">
        <title>Reclassifiation of [Polyangium] brachysporum DSM 7029 as Guopingzhaonella breviflexa gen. nov., sp. nov., a member of the family Comamonadaceae.</title>
        <authorList>
            <person name="Tang B."/>
        </authorList>
    </citation>
    <scope>NUCLEOTIDE SEQUENCE [LARGE SCALE GENOMIC DNA]</scope>
    <source>
        <strain evidence="10 11">DSM 15344</strain>
    </source>
</reference>